<evidence type="ECO:0000313" key="2">
    <source>
        <dbReference type="Proteomes" id="UP000000463"/>
    </source>
</evidence>
<dbReference type="RefSeq" id="YP_006988518.1">
    <property type="nucleotide sequence ID" value="NC_019406.1"/>
</dbReference>
<keyword evidence="2" id="KW-1185">Reference proteome</keyword>
<organism evidence="1 2">
    <name type="scientific">Caulobacter phage CcrColossus</name>
    <dbReference type="NCBI Taxonomy" id="1211640"/>
    <lineage>
        <taxon>Viruses</taxon>
        <taxon>Duplodnaviria</taxon>
        <taxon>Heunggongvirae</taxon>
        <taxon>Uroviricota</taxon>
        <taxon>Caudoviricetes</taxon>
        <taxon>Jeanschmidtviridae</taxon>
        <taxon>Colossusvirus</taxon>
        <taxon>Colossusvirus colossus</taxon>
    </lineage>
</organism>
<sequence length="73" mass="7935">MINIAHHFDDIERHSTAIECECHGYAAREEASPSREEDLAAGGCGRPGCCTAAFTCRLCGKRWIAALPAPEME</sequence>
<dbReference type="Proteomes" id="UP000000463">
    <property type="component" value="Segment"/>
</dbReference>
<name>K4JS29_9CAUD</name>
<proteinExistence type="predicted"/>
<protein>
    <submittedName>
        <fullName evidence="1">Uncharacterized protein</fullName>
    </submittedName>
</protein>
<gene>
    <name evidence="1" type="ORF">CcrColossus_gp284</name>
</gene>
<dbReference type="EMBL" id="JX100810">
    <property type="protein sequence ID" value="AFU88154.1"/>
    <property type="molecule type" value="Genomic_DNA"/>
</dbReference>
<evidence type="ECO:0000313" key="1">
    <source>
        <dbReference type="EMBL" id="AFU88154.1"/>
    </source>
</evidence>
<dbReference type="GeneID" id="13995212"/>
<dbReference type="KEGG" id="vg:13995212"/>
<accession>K4JS29</accession>
<reference evidence="1 2" key="1">
    <citation type="journal article" date="2012" name="BMC Genomics">
        <title>The Caulobacter crescentus phage phiCbK: genomics of a canonical phage.</title>
        <authorList>
            <person name="Gill J.J."/>
            <person name="Berry J.D."/>
            <person name="Russell W.K."/>
            <person name="Lessor L."/>
            <person name="Escobar Garcia D.A."/>
            <person name="Hernandez D."/>
            <person name="Kane A."/>
            <person name="Keene J."/>
            <person name="Maddox M."/>
            <person name="Martin R."/>
            <person name="Mohan S."/>
            <person name="Thorn A.M."/>
            <person name="Russell D.H."/>
            <person name="Young R."/>
        </authorList>
    </citation>
    <scope>NUCLEOTIDE SEQUENCE [LARGE SCALE GENOMIC DNA]</scope>
</reference>